<keyword evidence="2" id="KW-0472">Membrane</keyword>
<evidence type="ECO:0000313" key="5">
    <source>
        <dbReference type="Proteomes" id="UP000762676"/>
    </source>
</evidence>
<dbReference type="EMBL" id="BMAT01013642">
    <property type="protein sequence ID" value="GFS17025.1"/>
    <property type="molecule type" value="Genomic_DNA"/>
</dbReference>
<proteinExistence type="predicted"/>
<keyword evidence="2" id="KW-1133">Transmembrane helix</keyword>
<keyword evidence="2" id="KW-0812">Transmembrane</keyword>
<feature type="compositionally biased region" description="Polar residues" evidence="1">
    <location>
        <begin position="104"/>
        <end position="114"/>
    </location>
</feature>
<feature type="compositionally biased region" description="Basic and acidic residues" evidence="1">
    <location>
        <begin position="89"/>
        <end position="100"/>
    </location>
</feature>
<dbReference type="Proteomes" id="UP000762676">
    <property type="component" value="Unassembled WGS sequence"/>
</dbReference>
<feature type="region of interest" description="Disordered" evidence="1">
    <location>
        <begin position="85"/>
        <end position="127"/>
    </location>
</feature>
<dbReference type="AlphaFoldDB" id="A0AAV4J3S9"/>
<comment type="caution">
    <text evidence="4">The sequence shown here is derived from an EMBL/GenBank/DDBJ whole genome shotgun (WGS) entry which is preliminary data.</text>
</comment>
<sequence>MFILLLLGLSQAVSSSLSTCVGVPSNQCSCNLTSGSENVALGDLNAQEVDWRVVVLAGLTGLLGSSLVVIGVALIALWKAGQKINPDLGNEHSKPSDPKRPRPISNTSSSNDSWATPRRRISTPIDR</sequence>
<feature type="transmembrane region" description="Helical" evidence="2">
    <location>
        <begin position="53"/>
        <end position="78"/>
    </location>
</feature>
<evidence type="ECO:0000256" key="1">
    <source>
        <dbReference type="SAM" id="MobiDB-lite"/>
    </source>
</evidence>
<protein>
    <submittedName>
        <fullName evidence="4">Uncharacterized protein</fullName>
    </submittedName>
</protein>
<name>A0AAV4J3S9_9GAST</name>
<feature type="signal peptide" evidence="3">
    <location>
        <begin position="1"/>
        <end position="15"/>
    </location>
</feature>
<keyword evidence="3" id="KW-0732">Signal</keyword>
<evidence type="ECO:0000256" key="3">
    <source>
        <dbReference type="SAM" id="SignalP"/>
    </source>
</evidence>
<organism evidence="4 5">
    <name type="scientific">Elysia marginata</name>
    <dbReference type="NCBI Taxonomy" id="1093978"/>
    <lineage>
        <taxon>Eukaryota</taxon>
        <taxon>Metazoa</taxon>
        <taxon>Spiralia</taxon>
        <taxon>Lophotrochozoa</taxon>
        <taxon>Mollusca</taxon>
        <taxon>Gastropoda</taxon>
        <taxon>Heterobranchia</taxon>
        <taxon>Euthyneura</taxon>
        <taxon>Panpulmonata</taxon>
        <taxon>Sacoglossa</taxon>
        <taxon>Placobranchoidea</taxon>
        <taxon>Plakobranchidae</taxon>
        <taxon>Elysia</taxon>
    </lineage>
</organism>
<gene>
    <name evidence="4" type="ORF">ElyMa_006811600</name>
</gene>
<evidence type="ECO:0000313" key="4">
    <source>
        <dbReference type="EMBL" id="GFS17025.1"/>
    </source>
</evidence>
<accession>A0AAV4J3S9</accession>
<evidence type="ECO:0000256" key="2">
    <source>
        <dbReference type="SAM" id="Phobius"/>
    </source>
</evidence>
<keyword evidence="5" id="KW-1185">Reference proteome</keyword>
<feature type="chain" id="PRO_5043416564" evidence="3">
    <location>
        <begin position="16"/>
        <end position="127"/>
    </location>
</feature>
<reference evidence="4 5" key="1">
    <citation type="journal article" date="2021" name="Elife">
        <title>Chloroplast acquisition without the gene transfer in kleptoplastic sea slugs, Plakobranchus ocellatus.</title>
        <authorList>
            <person name="Maeda T."/>
            <person name="Takahashi S."/>
            <person name="Yoshida T."/>
            <person name="Shimamura S."/>
            <person name="Takaki Y."/>
            <person name="Nagai Y."/>
            <person name="Toyoda A."/>
            <person name="Suzuki Y."/>
            <person name="Arimoto A."/>
            <person name="Ishii H."/>
            <person name="Satoh N."/>
            <person name="Nishiyama T."/>
            <person name="Hasebe M."/>
            <person name="Maruyama T."/>
            <person name="Minagawa J."/>
            <person name="Obokata J."/>
            <person name="Shigenobu S."/>
        </authorList>
    </citation>
    <scope>NUCLEOTIDE SEQUENCE [LARGE SCALE GENOMIC DNA]</scope>
</reference>